<feature type="region of interest" description="Disordered" evidence="1">
    <location>
        <begin position="175"/>
        <end position="195"/>
    </location>
</feature>
<dbReference type="InterPro" id="IPR005182">
    <property type="entry name" value="YdbS-like_PH"/>
</dbReference>
<keyword evidence="2" id="KW-0812">Transmembrane</keyword>
<dbReference type="PANTHER" id="PTHR37938:SF1">
    <property type="entry name" value="BLL0215 PROTEIN"/>
    <property type="match status" value="1"/>
</dbReference>
<dbReference type="Proteomes" id="UP000179164">
    <property type="component" value="Unassembled WGS sequence"/>
</dbReference>
<feature type="compositionally biased region" description="Low complexity" evidence="1">
    <location>
        <begin position="175"/>
        <end position="185"/>
    </location>
</feature>
<reference evidence="4 5" key="1">
    <citation type="journal article" date="2016" name="Nat. Commun.">
        <title>Thousands of microbial genomes shed light on interconnected biogeochemical processes in an aquifer system.</title>
        <authorList>
            <person name="Anantharaman K."/>
            <person name="Brown C.T."/>
            <person name="Hug L.A."/>
            <person name="Sharon I."/>
            <person name="Castelle C.J."/>
            <person name="Probst A.J."/>
            <person name="Thomas B.C."/>
            <person name="Singh A."/>
            <person name="Wilkins M.J."/>
            <person name="Karaoz U."/>
            <person name="Brodie E.L."/>
            <person name="Williams K.H."/>
            <person name="Hubbard S.S."/>
            <person name="Banfield J.F."/>
        </authorList>
    </citation>
    <scope>NUCLEOTIDE SEQUENCE [LARGE SCALE GENOMIC DNA]</scope>
</reference>
<accession>A0A1G2B149</accession>
<proteinExistence type="predicted"/>
<dbReference type="Pfam" id="PF03703">
    <property type="entry name" value="bPH_2"/>
    <property type="match status" value="1"/>
</dbReference>
<feature type="domain" description="YdbS-like PH" evidence="3">
    <location>
        <begin position="89"/>
        <end position="160"/>
    </location>
</feature>
<evidence type="ECO:0000259" key="3">
    <source>
        <dbReference type="Pfam" id="PF03703"/>
    </source>
</evidence>
<dbReference type="PANTHER" id="PTHR37938">
    <property type="entry name" value="BLL0215 PROTEIN"/>
    <property type="match status" value="1"/>
</dbReference>
<dbReference type="STRING" id="1798543.A2898_05225"/>
<dbReference type="AlphaFoldDB" id="A0A1G2B149"/>
<feature type="transmembrane region" description="Helical" evidence="2">
    <location>
        <begin position="20"/>
        <end position="44"/>
    </location>
</feature>
<name>A0A1G2B149_9BACT</name>
<comment type="caution">
    <text evidence="4">The sequence shown here is derived from an EMBL/GenBank/DDBJ whole genome shotgun (WGS) entry which is preliminary data.</text>
</comment>
<feature type="transmembrane region" description="Helical" evidence="2">
    <location>
        <begin position="56"/>
        <end position="79"/>
    </location>
</feature>
<protein>
    <recommendedName>
        <fullName evidence="3">YdbS-like PH domain-containing protein</fullName>
    </recommendedName>
</protein>
<sequence>MYFPGQKEGEQVIMLIRRHWLVLVRQIFFLCIAAIVPLVVYLLLSRYTEILHDRTSLGYVLVVMAISIYALCIVLFLFISWIDYYLDVWVVTKDRIIAIEQKGLFSRTVAELSLDRVQDVTSDVHGFIATMMRYGNIRIQTAGEQSQFVFEQVPHPYETARSVMELHAQYVKSQTPQTAAPTPQAGTALGTQSKA</sequence>
<keyword evidence="2" id="KW-1133">Transmembrane helix</keyword>
<evidence type="ECO:0000313" key="5">
    <source>
        <dbReference type="Proteomes" id="UP000179164"/>
    </source>
</evidence>
<evidence type="ECO:0000256" key="1">
    <source>
        <dbReference type="SAM" id="MobiDB-lite"/>
    </source>
</evidence>
<evidence type="ECO:0000256" key="2">
    <source>
        <dbReference type="SAM" id="Phobius"/>
    </source>
</evidence>
<dbReference type="EMBL" id="MHKE01000020">
    <property type="protein sequence ID" value="OGY82409.1"/>
    <property type="molecule type" value="Genomic_DNA"/>
</dbReference>
<evidence type="ECO:0000313" key="4">
    <source>
        <dbReference type="EMBL" id="OGY82409.1"/>
    </source>
</evidence>
<gene>
    <name evidence="4" type="ORF">A2898_05225</name>
</gene>
<organism evidence="4 5">
    <name type="scientific">Candidatus Kerfeldbacteria bacterium RIFCSPLOWO2_01_FULL_48_11</name>
    <dbReference type="NCBI Taxonomy" id="1798543"/>
    <lineage>
        <taxon>Bacteria</taxon>
        <taxon>Candidatus Kerfeldiibacteriota</taxon>
    </lineage>
</organism>
<keyword evidence="2" id="KW-0472">Membrane</keyword>